<evidence type="ECO:0000313" key="2">
    <source>
        <dbReference type="Proteomes" id="UP000193689"/>
    </source>
</evidence>
<reference evidence="1 2" key="1">
    <citation type="submission" date="2016-07" db="EMBL/GenBank/DDBJ databases">
        <title>Pervasive Adenine N6-methylation of Active Genes in Fungi.</title>
        <authorList>
            <consortium name="DOE Joint Genome Institute"/>
            <person name="Mondo S.J."/>
            <person name="Dannebaum R.O."/>
            <person name="Kuo R.C."/>
            <person name="Labutti K."/>
            <person name="Haridas S."/>
            <person name="Kuo A."/>
            <person name="Salamov A."/>
            <person name="Ahrendt S.R."/>
            <person name="Lipzen A."/>
            <person name="Sullivan W."/>
            <person name="Andreopoulos W.B."/>
            <person name="Clum A."/>
            <person name="Lindquist E."/>
            <person name="Daum C."/>
            <person name="Ramamoorthy G.K."/>
            <person name="Gryganskyi A."/>
            <person name="Culley D."/>
            <person name="Magnuson J.K."/>
            <person name="James T.Y."/>
            <person name="O'Malley M.A."/>
            <person name="Stajich J.E."/>
            <person name="Spatafora J.W."/>
            <person name="Visel A."/>
            <person name="Grigoriev I.V."/>
        </authorList>
    </citation>
    <scope>NUCLEOTIDE SEQUENCE [LARGE SCALE GENOMIC DNA]</scope>
    <source>
        <strain evidence="1 2">CBS 129021</strain>
    </source>
</reference>
<dbReference type="InParanoid" id="A0A1Y2EJ27"/>
<organism evidence="1 2">
    <name type="scientific">Pseudomassariella vexata</name>
    <dbReference type="NCBI Taxonomy" id="1141098"/>
    <lineage>
        <taxon>Eukaryota</taxon>
        <taxon>Fungi</taxon>
        <taxon>Dikarya</taxon>
        <taxon>Ascomycota</taxon>
        <taxon>Pezizomycotina</taxon>
        <taxon>Sordariomycetes</taxon>
        <taxon>Xylariomycetidae</taxon>
        <taxon>Amphisphaeriales</taxon>
        <taxon>Pseudomassariaceae</taxon>
        <taxon>Pseudomassariella</taxon>
    </lineage>
</organism>
<evidence type="ECO:0000313" key="1">
    <source>
        <dbReference type="EMBL" id="ORY71246.1"/>
    </source>
</evidence>
<gene>
    <name evidence="1" type="ORF">BCR38DRAFT_6426</name>
</gene>
<protein>
    <submittedName>
        <fullName evidence="1">Uncharacterized protein</fullName>
    </submittedName>
</protein>
<dbReference type="RefSeq" id="XP_040720838.1">
    <property type="nucleotide sequence ID" value="XM_040865534.1"/>
</dbReference>
<dbReference type="EMBL" id="MCFJ01000001">
    <property type="protein sequence ID" value="ORY71246.1"/>
    <property type="molecule type" value="Genomic_DNA"/>
</dbReference>
<dbReference type="GeneID" id="63781746"/>
<dbReference type="Proteomes" id="UP000193689">
    <property type="component" value="Unassembled WGS sequence"/>
</dbReference>
<keyword evidence="2" id="KW-1185">Reference proteome</keyword>
<proteinExistence type="predicted"/>
<comment type="caution">
    <text evidence="1">The sequence shown here is derived from an EMBL/GenBank/DDBJ whole genome shotgun (WGS) entry which is preliminary data.</text>
</comment>
<accession>A0A1Y2EJ27</accession>
<sequence length="155" mass="17606">MPRTRRGAVALLRVIFRRHPRMPSVSPADSSCQDATKSCHHHLIVYWGSIFSALGSFRRPQRHLNEYGTFGHLICSRCGNASAAAAMRSLGLYNFGYQKNCGGHEEARYRPLYLGWVVPVTPGFCRRKDLTRLSPAYPRNQEYGCSRKAWRSQCS</sequence>
<name>A0A1Y2EJ27_9PEZI</name>
<dbReference type="AlphaFoldDB" id="A0A1Y2EJ27"/>